<organism evidence="2 3">
    <name type="scientific">Camelina sativa</name>
    <name type="common">False flax</name>
    <name type="synonym">Myagrum sativum</name>
    <dbReference type="NCBI Taxonomy" id="90675"/>
    <lineage>
        <taxon>Eukaryota</taxon>
        <taxon>Viridiplantae</taxon>
        <taxon>Streptophyta</taxon>
        <taxon>Embryophyta</taxon>
        <taxon>Tracheophyta</taxon>
        <taxon>Spermatophyta</taxon>
        <taxon>Magnoliopsida</taxon>
        <taxon>eudicotyledons</taxon>
        <taxon>Gunneridae</taxon>
        <taxon>Pentapetalae</taxon>
        <taxon>rosids</taxon>
        <taxon>malvids</taxon>
        <taxon>Brassicales</taxon>
        <taxon>Brassicaceae</taxon>
        <taxon>Camelineae</taxon>
        <taxon>Camelina</taxon>
    </lineage>
</organism>
<reference evidence="2" key="1">
    <citation type="journal article" date="2014" name="Nat. Commun.">
        <title>The emerging biofuel crop Camelina sativa retains a highly undifferentiated hexaploid genome structure.</title>
        <authorList>
            <person name="Kagale S."/>
            <person name="Koh C."/>
            <person name="Nixon J."/>
            <person name="Bollina V."/>
            <person name="Clarke W.E."/>
            <person name="Tuteja R."/>
            <person name="Spillane C."/>
            <person name="Robinson S.J."/>
            <person name="Links M.G."/>
            <person name="Clarke C."/>
            <person name="Higgins E.E."/>
            <person name="Huebert T."/>
            <person name="Sharpe A.G."/>
            <person name="Parkin I.A."/>
        </authorList>
    </citation>
    <scope>NUCLEOTIDE SEQUENCE [LARGE SCALE GENOMIC DNA]</scope>
    <source>
        <strain evidence="2">cv. DH55</strain>
    </source>
</reference>
<evidence type="ECO:0000313" key="2">
    <source>
        <dbReference type="Proteomes" id="UP000694864"/>
    </source>
</evidence>
<dbReference type="RefSeq" id="XP_010460696.1">
    <property type="nucleotide sequence ID" value="XM_010462394.2"/>
</dbReference>
<feature type="region of interest" description="Disordered" evidence="1">
    <location>
        <begin position="442"/>
        <end position="464"/>
    </location>
</feature>
<proteinExistence type="predicted"/>
<gene>
    <name evidence="3" type="primary">LOC104741512</name>
</gene>
<dbReference type="Proteomes" id="UP000694864">
    <property type="component" value="Chromosome 14"/>
</dbReference>
<sequence length="584" mass="65849">MAERKLNYNVPLLSTRRMQNTSAVSVRRNKSNNFTDYDSTKTSECHPVLVPEMMGLDQVTEPASVPFTWEQAPGRLKGNDFRTQVCDLTQEEEQVYKPCRPPGKAIDGNMTRLQSSKGKQVEESEDDEDDVFSDARDTLSPKDSFSFNNSISGVSGYGVVETKKPLKSCEDTQSWEFMLNRFLPAAKAMTVEQPHYASNRKPSSFMPEPTIQMRELVPGEKQQTPNRYDESIVPSYYHHQDIDDEASENNDDDDDDGGSEYAYLSKRGCGMLPQLCFKDSLTMLNTVPGFKAKHNSLMTSPSHDQVKSSKVSQLKSRFQSVKKLALDSVSKHKLSGKVQSPVHSSIGKKFNSESNLLSPASRSSSPYRHTRCMSPFRSTGNSSPFHPVGFPETRKETENLRANRLSKHTRNISLSQELLYQKSNGSISSLLEKTVYVDTENDPMTEDQYNSNAMTSPEEADMGKKPEANHDLEAFENISIRSGEMVKGDELEKINSGSDWSLLAPPSPKKPSESWLCHNLPSVAASQIHSRRYSFNPQKQDLTENYRNVTKWETIVKTSYMHRDHSRYSEELVAHTSHQSKTCA</sequence>
<dbReference type="PANTHER" id="PTHR33671">
    <property type="entry name" value="N-METHYLTRANSFERASE, PUTATIVE (DUF688)-RELATED"/>
    <property type="match status" value="1"/>
</dbReference>
<feature type="region of interest" description="Disordered" evidence="1">
    <location>
        <begin position="100"/>
        <end position="133"/>
    </location>
</feature>
<dbReference type="PANTHER" id="PTHR33671:SF3">
    <property type="entry name" value="F28N24.8 PROTEIN"/>
    <property type="match status" value="1"/>
</dbReference>
<feature type="compositionally biased region" description="Low complexity" evidence="1">
    <location>
        <begin position="352"/>
        <end position="366"/>
    </location>
</feature>
<feature type="compositionally biased region" description="Acidic residues" evidence="1">
    <location>
        <begin position="123"/>
        <end position="132"/>
    </location>
</feature>
<reference evidence="3" key="2">
    <citation type="submission" date="2025-08" db="UniProtKB">
        <authorList>
            <consortium name="RefSeq"/>
        </authorList>
    </citation>
    <scope>IDENTIFICATION</scope>
    <source>
        <tissue evidence="3">Leaf</tissue>
    </source>
</reference>
<evidence type="ECO:0000256" key="1">
    <source>
        <dbReference type="SAM" id="MobiDB-lite"/>
    </source>
</evidence>
<evidence type="ECO:0000313" key="3">
    <source>
        <dbReference type="RefSeq" id="XP_010460696.1"/>
    </source>
</evidence>
<dbReference type="GeneID" id="104741512"/>
<feature type="region of interest" description="Disordered" evidence="1">
    <location>
        <begin position="338"/>
        <end position="368"/>
    </location>
</feature>
<protein>
    <submittedName>
        <fullName evidence="3">Uncharacterized protein LOC104741512</fullName>
    </submittedName>
</protein>
<name>A0ABM0VT24_CAMSA</name>
<dbReference type="Pfam" id="PF05097">
    <property type="entry name" value="DUF688"/>
    <property type="match status" value="1"/>
</dbReference>
<keyword evidence="2" id="KW-1185">Reference proteome</keyword>
<dbReference type="InterPro" id="IPR007789">
    <property type="entry name" value="DUF688"/>
</dbReference>
<accession>A0ABM0VT24</accession>